<sequence>MNWYLVRDGQQYGPYDRQAMQDMIAQGRLSPADMVWAEGSPNWVPAAQAGFLWPSQAPPAAVVPPGKRQRRFGCLGCLGTLILIPVLLIGGLVLWLKYKDSGNMGLGSAATLASATVPSTGGSITIGKPGSPLNGMSVSVSAEAYGKDLPFRIQATEITSHQLGPLFHPATPLITIDNGHVYSNDPMAVKIPVSIARDEFALGFYYDRKTGKLEGLPLVGEDAQSITILTRHFSDLVISKAKKAEIVRGLPAASGYLPGVDDWQFTNFGSWLAPAGHCAGQSITSMWYYLEKKQAAGERALYGRYDNNDYGMGTIQLQEDDSWGYRFASMVQSELDWDSLSRRIVRKINGFPTGLTWFAFAYSIQLTGEPQYIEIWGQTTDAKGQPVEAGHAMVVYKADASGLYIADPNYHGNENRRINLANGELQPYNSGLNRAEIDKGNGISFPILLYIGKTAIADWGKVGARYAEIAAGTIGNDKFPKWKVRYLIQEGADKKWPEVPKVIKTDEVTTMLPGAGLKGMLRFEVKFPYTTGAAEYRVDLFKDTTLLANGAFDGRGEYYYNFSLDKGVNNLGFYYYKVDADGKAQYIDFKRVRILYGDDDLSGTWNGEMTVRGTEVFRKHVEDLVVIVLRAFLPDRSEADLRGAAAASIKMNVETNPFSFVLTKRAQEEGKYDFSMEYRDKEGQRYGSTGIATYKDGVLTWRAKAEDRSTADYQGNLLGKEALKGTIDINAWGVMPNAATSEWHAQRAKR</sequence>
<keyword evidence="1" id="KW-0472">Membrane</keyword>
<protein>
    <submittedName>
        <fullName evidence="3">DUF4339 domain-containing protein</fullName>
    </submittedName>
</protein>
<dbReference type="RefSeq" id="WP_194452923.1">
    <property type="nucleotide sequence ID" value="NZ_CP063849.1"/>
</dbReference>
<accession>A0A7S7SNB0</accession>
<feature type="domain" description="GYF" evidence="2">
    <location>
        <begin position="3"/>
        <end position="48"/>
    </location>
</feature>
<feature type="transmembrane region" description="Helical" evidence="1">
    <location>
        <begin position="72"/>
        <end position="96"/>
    </location>
</feature>
<dbReference type="Proteomes" id="UP000593892">
    <property type="component" value="Chromosome"/>
</dbReference>
<dbReference type="KEGG" id="pfer:IRI77_15370"/>
<dbReference type="InterPro" id="IPR025640">
    <property type="entry name" value="GYF_2"/>
</dbReference>
<dbReference type="Pfam" id="PF14237">
    <property type="entry name" value="GYF_2"/>
    <property type="match status" value="1"/>
</dbReference>
<reference evidence="3 4" key="1">
    <citation type="submission" date="2020-10" db="EMBL/GenBank/DDBJ databases">
        <title>Complete genome sequence of Paludibaculum fermentans P105T, a facultatively anaerobic acidobacterium capable of dissimilatory Fe(III) reduction.</title>
        <authorList>
            <person name="Dedysh S.N."/>
            <person name="Beletsky A.V."/>
            <person name="Kulichevskaya I.S."/>
            <person name="Mardanov A.V."/>
            <person name="Ravin N.V."/>
        </authorList>
    </citation>
    <scope>NUCLEOTIDE SEQUENCE [LARGE SCALE GENOMIC DNA]</scope>
    <source>
        <strain evidence="3 4">P105</strain>
    </source>
</reference>
<organism evidence="3 4">
    <name type="scientific">Paludibaculum fermentans</name>
    <dbReference type="NCBI Taxonomy" id="1473598"/>
    <lineage>
        <taxon>Bacteria</taxon>
        <taxon>Pseudomonadati</taxon>
        <taxon>Acidobacteriota</taxon>
        <taxon>Terriglobia</taxon>
        <taxon>Bryobacterales</taxon>
        <taxon>Bryobacteraceae</taxon>
        <taxon>Paludibaculum</taxon>
    </lineage>
</organism>
<keyword evidence="1" id="KW-1133">Transmembrane helix</keyword>
<evidence type="ECO:0000256" key="1">
    <source>
        <dbReference type="SAM" id="Phobius"/>
    </source>
</evidence>
<name>A0A7S7SNB0_PALFE</name>
<gene>
    <name evidence="3" type="ORF">IRI77_15370</name>
</gene>
<proteinExistence type="predicted"/>
<evidence type="ECO:0000259" key="2">
    <source>
        <dbReference type="Pfam" id="PF14237"/>
    </source>
</evidence>
<evidence type="ECO:0000313" key="4">
    <source>
        <dbReference type="Proteomes" id="UP000593892"/>
    </source>
</evidence>
<keyword evidence="1" id="KW-0812">Transmembrane</keyword>
<dbReference type="EMBL" id="CP063849">
    <property type="protein sequence ID" value="QOY91269.1"/>
    <property type="molecule type" value="Genomic_DNA"/>
</dbReference>
<evidence type="ECO:0000313" key="3">
    <source>
        <dbReference type="EMBL" id="QOY91269.1"/>
    </source>
</evidence>
<keyword evidence="4" id="KW-1185">Reference proteome</keyword>
<dbReference type="AlphaFoldDB" id="A0A7S7SNB0"/>